<dbReference type="Proteomes" id="UP000494206">
    <property type="component" value="Unassembled WGS sequence"/>
</dbReference>
<evidence type="ECO:0000313" key="3">
    <source>
        <dbReference type="Proteomes" id="UP000494206"/>
    </source>
</evidence>
<evidence type="ECO:0000313" key="2">
    <source>
        <dbReference type="EMBL" id="CAB3405297.1"/>
    </source>
</evidence>
<name>A0A8S1EYP6_9PELO</name>
<dbReference type="AlphaFoldDB" id="A0A8S1EYP6"/>
<keyword evidence="1" id="KW-0472">Membrane</keyword>
<proteinExistence type="predicted"/>
<comment type="caution">
    <text evidence="2">The sequence shown here is derived from an EMBL/GenBank/DDBJ whole genome shotgun (WGS) entry which is preliminary data.</text>
</comment>
<dbReference type="EMBL" id="CADEPM010000004">
    <property type="protein sequence ID" value="CAB3405297.1"/>
    <property type="molecule type" value="Genomic_DNA"/>
</dbReference>
<keyword evidence="1" id="KW-0812">Transmembrane</keyword>
<feature type="transmembrane region" description="Helical" evidence="1">
    <location>
        <begin position="18"/>
        <end position="38"/>
    </location>
</feature>
<gene>
    <name evidence="2" type="ORF">CBOVIS_LOCUS7512</name>
</gene>
<keyword evidence="3" id="KW-1185">Reference proteome</keyword>
<accession>A0A8S1EYP6</accession>
<dbReference type="OrthoDB" id="5811911at2759"/>
<protein>
    <submittedName>
        <fullName evidence="2">Uncharacterized protein</fullName>
    </submittedName>
</protein>
<organism evidence="2 3">
    <name type="scientific">Caenorhabditis bovis</name>
    <dbReference type="NCBI Taxonomy" id="2654633"/>
    <lineage>
        <taxon>Eukaryota</taxon>
        <taxon>Metazoa</taxon>
        <taxon>Ecdysozoa</taxon>
        <taxon>Nematoda</taxon>
        <taxon>Chromadorea</taxon>
        <taxon>Rhabditida</taxon>
        <taxon>Rhabditina</taxon>
        <taxon>Rhabditomorpha</taxon>
        <taxon>Rhabditoidea</taxon>
        <taxon>Rhabditidae</taxon>
        <taxon>Peloderinae</taxon>
        <taxon>Caenorhabditis</taxon>
    </lineage>
</organism>
<sequence>MNDSSQLSANYEEGISDYWFAIIELIYVAVFAGSAYLVRASNLMKTDDDAVTSHHKFHDLRIRKQEEELIATQKTQLHPIDISENVADWDADFAAHIRIELDR</sequence>
<evidence type="ECO:0000256" key="1">
    <source>
        <dbReference type="SAM" id="Phobius"/>
    </source>
</evidence>
<reference evidence="2 3" key="1">
    <citation type="submission" date="2020-04" db="EMBL/GenBank/DDBJ databases">
        <authorList>
            <person name="Laetsch R D."/>
            <person name="Stevens L."/>
            <person name="Kumar S."/>
            <person name="Blaxter L. M."/>
        </authorList>
    </citation>
    <scope>NUCLEOTIDE SEQUENCE [LARGE SCALE GENOMIC DNA]</scope>
</reference>
<keyword evidence="1" id="KW-1133">Transmembrane helix</keyword>